<dbReference type="PANTHER" id="PTHR47977">
    <property type="entry name" value="RAS-RELATED PROTEIN RAB"/>
    <property type="match status" value="1"/>
</dbReference>
<keyword evidence="2" id="KW-0342">GTP-binding</keyword>
<dbReference type="Pfam" id="PF00071">
    <property type="entry name" value="Ras"/>
    <property type="match status" value="1"/>
</dbReference>
<gene>
    <name evidence="3" type="ORF">PACLA_8A056671</name>
</gene>
<sequence>MDDREDRSWREGPKYSFKIIVLGSKGVGKSSLLKRFQFDEFEDVPSHTIGVGFSTHNITIGCDSVQLTLWDTAGEERFKSLTSQYYRNADAAIVVFDLTSKKSFEEVRDHWIHAFRRVVGSTAYVALVGNKSDLLEERRVDKNMFEVFAIFHI</sequence>
<dbReference type="Proteomes" id="UP001152795">
    <property type="component" value="Unassembled WGS sequence"/>
</dbReference>
<protein>
    <submittedName>
        <fullName evidence="3">Ras-related Rab-5C</fullName>
    </submittedName>
</protein>
<comment type="caution">
    <text evidence="3">The sequence shown here is derived from an EMBL/GenBank/DDBJ whole genome shotgun (WGS) entry which is preliminary data.</text>
</comment>
<accession>A0A7D9K4I6</accession>
<organism evidence="3 4">
    <name type="scientific">Paramuricea clavata</name>
    <name type="common">Red gorgonian</name>
    <name type="synonym">Violescent sea-whip</name>
    <dbReference type="NCBI Taxonomy" id="317549"/>
    <lineage>
        <taxon>Eukaryota</taxon>
        <taxon>Metazoa</taxon>
        <taxon>Cnidaria</taxon>
        <taxon>Anthozoa</taxon>
        <taxon>Octocorallia</taxon>
        <taxon>Malacalcyonacea</taxon>
        <taxon>Plexauridae</taxon>
        <taxon>Paramuricea</taxon>
    </lineage>
</organism>
<dbReference type="GO" id="GO:0003924">
    <property type="term" value="F:GTPase activity"/>
    <property type="evidence" value="ECO:0007669"/>
    <property type="project" value="InterPro"/>
</dbReference>
<dbReference type="SMART" id="SM00175">
    <property type="entry name" value="RAB"/>
    <property type="match status" value="1"/>
</dbReference>
<dbReference type="AlphaFoldDB" id="A0A7D9K4I6"/>
<dbReference type="GO" id="GO:0005525">
    <property type="term" value="F:GTP binding"/>
    <property type="evidence" value="ECO:0007669"/>
    <property type="project" value="UniProtKB-KW"/>
</dbReference>
<evidence type="ECO:0000256" key="2">
    <source>
        <dbReference type="ARBA" id="ARBA00023134"/>
    </source>
</evidence>
<dbReference type="PROSITE" id="PS51421">
    <property type="entry name" value="RAS"/>
    <property type="match status" value="1"/>
</dbReference>
<evidence type="ECO:0000256" key="1">
    <source>
        <dbReference type="ARBA" id="ARBA00022741"/>
    </source>
</evidence>
<dbReference type="NCBIfam" id="TIGR00231">
    <property type="entry name" value="small_GTP"/>
    <property type="match status" value="1"/>
</dbReference>
<name>A0A7D9K4I6_PARCT</name>
<dbReference type="PRINTS" id="PR00449">
    <property type="entry name" value="RASTRNSFRMNG"/>
</dbReference>
<keyword evidence="1" id="KW-0547">Nucleotide-binding</keyword>
<proteinExistence type="predicted"/>
<evidence type="ECO:0000313" key="4">
    <source>
        <dbReference type="Proteomes" id="UP001152795"/>
    </source>
</evidence>
<dbReference type="PROSITE" id="PS51419">
    <property type="entry name" value="RAB"/>
    <property type="match status" value="1"/>
</dbReference>
<dbReference type="SUPFAM" id="SSF52540">
    <property type="entry name" value="P-loop containing nucleoside triphosphate hydrolases"/>
    <property type="match status" value="1"/>
</dbReference>
<dbReference type="FunFam" id="3.40.50.300:FF:001447">
    <property type="entry name" value="Ras-related protein Rab-1B"/>
    <property type="match status" value="1"/>
</dbReference>
<dbReference type="OrthoDB" id="5974340at2759"/>
<dbReference type="SMART" id="SM00173">
    <property type="entry name" value="RAS"/>
    <property type="match status" value="1"/>
</dbReference>
<dbReference type="InterPro" id="IPR027417">
    <property type="entry name" value="P-loop_NTPase"/>
</dbReference>
<reference evidence="3" key="1">
    <citation type="submission" date="2020-04" db="EMBL/GenBank/DDBJ databases">
        <authorList>
            <person name="Alioto T."/>
            <person name="Alioto T."/>
            <person name="Gomez Garrido J."/>
        </authorList>
    </citation>
    <scope>NUCLEOTIDE SEQUENCE</scope>
    <source>
        <strain evidence="3">A484AB</strain>
    </source>
</reference>
<dbReference type="InterPro" id="IPR005225">
    <property type="entry name" value="Small_GTP-bd"/>
</dbReference>
<dbReference type="InterPro" id="IPR001806">
    <property type="entry name" value="Small_GTPase"/>
</dbReference>
<dbReference type="InterPro" id="IPR050227">
    <property type="entry name" value="Rab"/>
</dbReference>
<dbReference type="EMBL" id="CACRXK020027297">
    <property type="protein sequence ID" value="CAB4040821.1"/>
    <property type="molecule type" value="Genomic_DNA"/>
</dbReference>
<evidence type="ECO:0000313" key="3">
    <source>
        <dbReference type="EMBL" id="CAB4040821.1"/>
    </source>
</evidence>
<dbReference type="SMART" id="SM00174">
    <property type="entry name" value="RHO"/>
    <property type="match status" value="1"/>
</dbReference>
<dbReference type="Gene3D" id="3.40.50.300">
    <property type="entry name" value="P-loop containing nucleotide triphosphate hydrolases"/>
    <property type="match status" value="1"/>
</dbReference>
<dbReference type="CDD" id="cd00154">
    <property type="entry name" value="Rab"/>
    <property type="match status" value="1"/>
</dbReference>
<keyword evidence="4" id="KW-1185">Reference proteome</keyword>